<proteinExistence type="predicted"/>
<evidence type="ECO:0000313" key="1">
    <source>
        <dbReference type="EMBL" id="KAG7177175.1"/>
    </source>
</evidence>
<accession>A0A8J5NBX6</accession>
<dbReference type="EMBL" id="JAHLQT010002534">
    <property type="protein sequence ID" value="KAG7177175.1"/>
    <property type="molecule type" value="Genomic_DNA"/>
</dbReference>
<organism evidence="1 2">
    <name type="scientific">Homarus americanus</name>
    <name type="common">American lobster</name>
    <dbReference type="NCBI Taxonomy" id="6706"/>
    <lineage>
        <taxon>Eukaryota</taxon>
        <taxon>Metazoa</taxon>
        <taxon>Ecdysozoa</taxon>
        <taxon>Arthropoda</taxon>
        <taxon>Crustacea</taxon>
        <taxon>Multicrustacea</taxon>
        <taxon>Malacostraca</taxon>
        <taxon>Eumalacostraca</taxon>
        <taxon>Eucarida</taxon>
        <taxon>Decapoda</taxon>
        <taxon>Pleocyemata</taxon>
        <taxon>Astacidea</taxon>
        <taxon>Nephropoidea</taxon>
        <taxon>Nephropidae</taxon>
        <taxon>Homarus</taxon>
    </lineage>
</organism>
<feature type="non-terminal residue" evidence="1">
    <location>
        <position position="53"/>
    </location>
</feature>
<dbReference type="Proteomes" id="UP000747542">
    <property type="component" value="Unassembled WGS sequence"/>
</dbReference>
<comment type="caution">
    <text evidence="1">The sequence shown here is derived from an EMBL/GenBank/DDBJ whole genome shotgun (WGS) entry which is preliminary data.</text>
</comment>
<evidence type="ECO:0000313" key="2">
    <source>
        <dbReference type="Proteomes" id="UP000747542"/>
    </source>
</evidence>
<dbReference type="AlphaFoldDB" id="A0A8J5NBX6"/>
<protein>
    <submittedName>
        <fullName evidence="1">Uncharacterized protein</fullName>
    </submittedName>
</protein>
<sequence>MGAVMAGLTHVVIGTMVGLPGVILPQMTDPESPDLYLDIKQVALFGKSRDVQY</sequence>
<keyword evidence="2" id="KW-1185">Reference proteome</keyword>
<reference evidence="1" key="1">
    <citation type="journal article" date="2021" name="Sci. Adv.">
        <title>The American lobster genome reveals insights on longevity, neural, and immune adaptations.</title>
        <authorList>
            <person name="Polinski J.M."/>
            <person name="Zimin A.V."/>
            <person name="Clark K.F."/>
            <person name="Kohn A.B."/>
            <person name="Sadowski N."/>
            <person name="Timp W."/>
            <person name="Ptitsyn A."/>
            <person name="Khanna P."/>
            <person name="Romanova D.Y."/>
            <person name="Williams P."/>
            <person name="Greenwood S.J."/>
            <person name="Moroz L.L."/>
            <person name="Walt D.R."/>
            <person name="Bodnar A.G."/>
        </authorList>
    </citation>
    <scope>NUCLEOTIDE SEQUENCE</scope>
    <source>
        <strain evidence="1">GMGI-L3</strain>
    </source>
</reference>
<gene>
    <name evidence="1" type="ORF">Hamer_G000425</name>
</gene>
<name>A0A8J5NBX6_HOMAM</name>